<evidence type="ECO:0000259" key="3">
    <source>
        <dbReference type="PROSITE" id="PS50110"/>
    </source>
</evidence>
<proteinExistence type="predicted"/>
<feature type="domain" description="Response regulatory" evidence="3">
    <location>
        <begin position="9"/>
        <end position="126"/>
    </location>
</feature>
<comment type="caution">
    <text evidence="4">The sequence shown here is derived from an EMBL/GenBank/DDBJ whole genome shotgun (WGS) entry which is preliminary data.</text>
</comment>
<dbReference type="Gene3D" id="3.40.50.2300">
    <property type="match status" value="1"/>
</dbReference>
<dbReference type="EMBL" id="JBGFTR010000038">
    <property type="protein sequence ID" value="MFH7566562.1"/>
    <property type="molecule type" value="Genomic_DNA"/>
</dbReference>
<evidence type="ECO:0000256" key="1">
    <source>
        <dbReference type="ARBA" id="ARBA00022553"/>
    </source>
</evidence>
<dbReference type="Pfam" id="PF00072">
    <property type="entry name" value="Response_reg"/>
    <property type="match status" value="1"/>
</dbReference>
<keyword evidence="5" id="KW-1185">Reference proteome</keyword>
<dbReference type="InterPro" id="IPR001789">
    <property type="entry name" value="Sig_transdc_resp-reg_receiver"/>
</dbReference>
<evidence type="ECO:0000256" key="2">
    <source>
        <dbReference type="PROSITE-ProRule" id="PRU00169"/>
    </source>
</evidence>
<dbReference type="PANTHER" id="PTHR44591">
    <property type="entry name" value="STRESS RESPONSE REGULATOR PROTEIN 1"/>
    <property type="match status" value="1"/>
</dbReference>
<dbReference type="SUPFAM" id="SSF52172">
    <property type="entry name" value="CheY-like"/>
    <property type="match status" value="1"/>
</dbReference>
<sequence length="131" mass="13925">MKNTGILERILYVEDDEDIGDIARLTLEMVGGFTVLLCASGEQALAEAAAFAPDIILLDVMMPGMDGPGTLAALRRQPALAQVPAVFMTAKMQPQEIAAYKALGAVDVIAKPFDPMALPEQIRAIWRAAGA</sequence>
<dbReference type="PANTHER" id="PTHR44591:SF3">
    <property type="entry name" value="RESPONSE REGULATORY DOMAIN-CONTAINING PROTEIN"/>
    <property type="match status" value="1"/>
</dbReference>
<dbReference type="PROSITE" id="PS50110">
    <property type="entry name" value="RESPONSE_REGULATORY"/>
    <property type="match status" value="1"/>
</dbReference>
<gene>
    <name evidence="4" type="ORF">AB9R89_14730</name>
</gene>
<name>A0ABW7P4Z4_9GAMM</name>
<dbReference type="InterPro" id="IPR011006">
    <property type="entry name" value="CheY-like_superfamily"/>
</dbReference>
<reference evidence="4 5" key="1">
    <citation type="submission" date="2024-08" db="EMBL/GenBank/DDBJ databases">
        <title>Oceanimonas smirnovii Genome sequencing and assembly.</title>
        <authorList>
            <person name="Tang B."/>
        </authorList>
    </citation>
    <scope>NUCLEOTIDE SEQUENCE [LARGE SCALE GENOMIC DNA]</scope>
    <source>
        <strain evidence="4 5">OS2020-119</strain>
    </source>
</reference>
<keyword evidence="1 2" id="KW-0597">Phosphoprotein</keyword>
<dbReference type="Proteomes" id="UP001610706">
    <property type="component" value="Unassembled WGS sequence"/>
</dbReference>
<dbReference type="RefSeq" id="WP_395545933.1">
    <property type="nucleotide sequence ID" value="NZ_CP166302.1"/>
</dbReference>
<evidence type="ECO:0000313" key="4">
    <source>
        <dbReference type="EMBL" id="MFH7566562.1"/>
    </source>
</evidence>
<protein>
    <submittedName>
        <fullName evidence="4">Response regulator</fullName>
    </submittedName>
</protein>
<organism evidence="4 5">
    <name type="scientific">Oceanimonas smirnovii</name>
    <dbReference type="NCBI Taxonomy" id="264574"/>
    <lineage>
        <taxon>Bacteria</taxon>
        <taxon>Pseudomonadati</taxon>
        <taxon>Pseudomonadota</taxon>
        <taxon>Gammaproteobacteria</taxon>
        <taxon>Aeromonadales</taxon>
        <taxon>Aeromonadaceae</taxon>
        <taxon>Oceanimonas</taxon>
    </lineage>
</organism>
<dbReference type="SMART" id="SM00448">
    <property type="entry name" value="REC"/>
    <property type="match status" value="1"/>
</dbReference>
<feature type="modified residue" description="4-aspartylphosphate" evidence="2">
    <location>
        <position position="59"/>
    </location>
</feature>
<accession>A0ABW7P4Z4</accession>
<evidence type="ECO:0000313" key="5">
    <source>
        <dbReference type="Proteomes" id="UP001610706"/>
    </source>
</evidence>
<dbReference type="InterPro" id="IPR050595">
    <property type="entry name" value="Bact_response_regulator"/>
</dbReference>